<evidence type="ECO:0000313" key="2">
    <source>
        <dbReference type="Proteomes" id="UP000306552"/>
    </source>
</evidence>
<evidence type="ECO:0008006" key="3">
    <source>
        <dbReference type="Google" id="ProtNLM"/>
    </source>
</evidence>
<dbReference type="InterPro" id="IPR011047">
    <property type="entry name" value="Quinoprotein_ADH-like_sf"/>
</dbReference>
<dbReference type="RefSeq" id="WP_138932316.1">
    <property type="nucleotide sequence ID" value="NZ_SWMU01000003.1"/>
</dbReference>
<keyword evidence="2" id="KW-1185">Reference proteome</keyword>
<dbReference type="PANTHER" id="PTHR42754:SF1">
    <property type="entry name" value="LIPOPROTEIN"/>
    <property type="match status" value="1"/>
</dbReference>
<dbReference type="SUPFAM" id="SSF50998">
    <property type="entry name" value="Quinoprotein alcohol dehydrogenase-like"/>
    <property type="match status" value="1"/>
</dbReference>
<evidence type="ECO:0000313" key="1">
    <source>
        <dbReference type="EMBL" id="TKS56198.1"/>
    </source>
</evidence>
<dbReference type="PANTHER" id="PTHR42754">
    <property type="entry name" value="ENDOGLUCANASE"/>
    <property type="match status" value="1"/>
</dbReference>
<dbReference type="PROSITE" id="PS51257">
    <property type="entry name" value="PROKAR_LIPOPROTEIN"/>
    <property type="match status" value="1"/>
</dbReference>
<dbReference type="EMBL" id="SWMU01000003">
    <property type="protein sequence ID" value="TKS56198.1"/>
    <property type="molecule type" value="Genomic_DNA"/>
</dbReference>
<comment type="caution">
    <text evidence="1">The sequence shown here is derived from an EMBL/GenBank/DDBJ whole genome shotgun (WGS) entry which is preliminary data.</text>
</comment>
<reference evidence="1 2" key="1">
    <citation type="submission" date="2019-04" db="EMBL/GenBank/DDBJ databases">
        <title>Psychroflexus halotolerans sp. nov., isolated from a marine solar saltern.</title>
        <authorList>
            <person name="Feng X."/>
        </authorList>
    </citation>
    <scope>NUCLEOTIDE SEQUENCE [LARGE SCALE GENOMIC DNA]</scope>
    <source>
        <strain evidence="1 2">WDS2C27</strain>
    </source>
</reference>
<accession>A0A4U5TS90</accession>
<dbReference type="OrthoDB" id="9811934at2"/>
<protein>
    <recommendedName>
        <fullName evidence="3">Bulb-type lectin domain-containing protein</fullName>
    </recommendedName>
</protein>
<dbReference type="AlphaFoldDB" id="A0A4U5TS90"/>
<dbReference type="Proteomes" id="UP000306552">
    <property type="component" value="Unassembled WGS sequence"/>
</dbReference>
<proteinExistence type="predicted"/>
<sequence length="453" mass="49754">MKRIIPILFLIFTISSCSEDDTAINTEEPVFEFENELQSLVTLGGSEEDDALSVVQTMDGNIAVLGFTQSNDGDVTGKTTTDSDYWLLKLDLELNIIWQKTFGGSSDDRGQKVVSTTDGGFLITGFTRSNDGDVTENFGFHDFWALKLDATGNIIWEKSFGFSGNDRAFSAIQTSDGGYFLSGFLDVSSSGGAGNDNGNAERSGFPFTRHGVGEFWGIKLDPNGQTQWRRYFGGSNNDRSYDVVEGHDGNIIMIGSSESNDFDITNPLGSYDIWVVKIDLEGNLIWQKNFGGSSIEIGYSITKTFDGNYILTGDTRSNDTDISNFKGNTDYWTFKFTDDGQMLWENTYGGSDFESARDVIELQSSQILVSGSSKSNDNQISENYGQNDVWLALIDDRGNLESELSVGGSNLDFAQEAVQLQNGEVIVVGSSQSKDDLITENKGDKDILIIKIK</sequence>
<organism evidence="1 2">
    <name type="scientific">Mesohalobacter halotolerans</name>
    <dbReference type="NCBI Taxonomy" id="1883405"/>
    <lineage>
        <taxon>Bacteria</taxon>
        <taxon>Pseudomonadati</taxon>
        <taxon>Bacteroidota</taxon>
        <taxon>Flavobacteriia</taxon>
        <taxon>Flavobacteriales</taxon>
        <taxon>Flavobacteriaceae</taxon>
        <taxon>Mesohalobacter</taxon>
    </lineage>
</organism>
<name>A0A4U5TS90_9FLAO</name>
<gene>
    <name evidence="1" type="ORF">FCN74_09305</name>
</gene>